<dbReference type="Proteomes" id="UP000078532">
    <property type="component" value="Unassembled WGS sequence"/>
</dbReference>
<comment type="caution">
    <text evidence="5">The sequence shown here is derived from an EMBL/GenBank/DDBJ whole genome shotgun (WGS) entry which is preliminary data.</text>
</comment>
<feature type="domain" description="4Fe-4S ferredoxin-type" evidence="4">
    <location>
        <begin position="42"/>
        <end position="70"/>
    </location>
</feature>
<proteinExistence type="predicted"/>
<dbReference type="GO" id="GO:0051536">
    <property type="term" value="F:iron-sulfur cluster binding"/>
    <property type="evidence" value="ECO:0007669"/>
    <property type="project" value="UniProtKB-KW"/>
</dbReference>
<dbReference type="Gene3D" id="3.30.70.20">
    <property type="match status" value="1"/>
</dbReference>
<dbReference type="PANTHER" id="PTHR43122">
    <property type="entry name" value="FERREDOXIN SUBUNIT OF PYRUVATE:FLAVODOXIN OXIDOREDUCTASE-RELATED"/>
    <property type="match status" value="1"/>
</dbReference>
<keyword evidence="2" id="KW-0408">Iron</keyword>
<organism evidence="5 6">
    <name type="scientific">Desulfotomaculum copahuensis</name>
    <dbReference type="NCBI Taxonomy" id="1838280"/>
    <lineage>
        <taxon>Bacteria</taxon>
        <taxon>Bacillati</taxon>
        <taxon>Bacillota</taxon>
        <taxon>Clostridia</taxon>
        <taxon>Eubacteriales</taxon>
        <taxon>Desulfotomaculaceae</taxon>
        <taxon>Desulfotomaculum</taxon>
    </lineage>
</organism>
<dbReference type="Pfam" id="PF12838">
    <property type="entry name" value="Fer4_7"/>
    <property type="match status" value="1"/>
</dbReference>
<evidence type="ECO:0000256" key="3">
    <source>
        <dbReference type="ARBA" id="ARBA00023014"/>
    </source>
</evidence>
<dbReference type="PROSITE" id="PS51379">
    <property type="entry name" value="4FE4S_FER_2"/>
    <property type="match status" value="2"/>
</dbReference>
<protein>
    <recommendedName>
        <fullName evidence="4">4Fe-4S ferredoxin-type domain-containing protein</fullName>
    </recommendedName>
</protein>
<dbReference type="RefSeq" id="WP_066669231.1">
    <property type="nucleotide sequence ID" value="NZ_LYVF01000169.1"/>
</dbReference>
<dbReference type="InterPro" id="IPR017896">
    <property type="entry name" value="4Fe4S_Fe-S-bd"/>
</dbReference>
<keyword evidence="6" id="KW-1185">Reference proteome</keyword>
<evidence type="ECO:0000259" key="4">
    <source>
        <dbReference type="PROSITE" id="PS51379"/>
    </source>
</evidence>
<evidence type="ECO:0000256" key="2">
    <source>
        <dbReference type="ARBA" id="ARBA00023004"/>
    </source>
</evidence>
<reference evidence="5 6" key="1">
    <citation type="submission" date="2016-04" db="EMBL/GenBank/DDBJ databases">
        <authorList>
            <person name="Evans L.H."/>
            <person name="Alamgir A."/>
            <person name="Owens N."/>
            <person name="Weber N.D."/>
            <person name="Virtaneva K."/>
            <person name="Barbian K."/>
            <person name="Babar A."/>
            <person name="Rosenke K."/>
        </authorList>
    </citation>
    <scope>NUCLEOTIDE SEQUENCE [LARGE SCALE GENOMIC DNA]</scope>
    <source>
        <strain evidence="5 6">LMa1</strain>
    </source>
</reference>
<gene>
    <name evidence="5" type="ORF">A6M21_12155</name>
</gene>
<dbReference type="GO" id="GO:0046872">
    <property type="term" value="F:metal ion binding"/>
    <property type="evidence" value="ECO:0007669"/>
    <property type="project" value="UniProtKB-KW"/>
</dbReference>
<feature type="domain" description="4Fe-4S ferredoxin-type" evidence="4">
    <location>
        <begin position="5"/>
        <end position="34"/>
    </location>
</feature>
<dbReference type="EMBL" id="LYVF01000169">
    <property type="protein sequence ID" value="OAT81072.1"/>
    <property type="molecule type" value="Genomic_DNA"/>
</dbReference>
<sequence>MAERGKTAIDRERCKGCGLCAAFCPRGIISLAPEINSRGYHPAVVTDPGACTGCARCARMCPDVVIMVERVEAA</sequence>
<dbReference type="STRING" id="1838280.A6M21_12155"/>
<keyword evidence="1" id="KW-0479">Metal-binding</keyword>
<dbReference type="AlphaFoldDB" id="A0A1B7LDE5"/>
<accession>A0A1B7LDE5</accession>
<dbReference type="OrthoDB" id="9804603at2"/>
<evidence type="ECO:0000313" key="5">
    <source>
        <dbReference type="EMBL" id="OAT81072.1"/>
    </source>
</evidence>
<dbReference type="PROSITE" id="PS00198">
    <property type="entry name" value="4FE4S_FER_1"/>
    <property type="match status" value="2"/>
</dbReference>
<dbReference type="PANTHER" id="PTHR43122:SF2">
    <property type="entry name" value="FERREDOXIN SUBUNIT OF PYRUVATE:FLAVODOXIN OXIDOREDUCTASE"/>
    <property type="match status" value="1"/>
</dbReference>
<evidence type="ECO:0000256" key="1">
    <source>
        <dbReference type="ARBA" id="ARBA00022723"/>
    </source>
</evidence>
<keyword evidence="3" id="KW-0411">Iron-sulfur</keyword>
<name>A0A1B7LDE5_9FIRM</name>
<dbReference type="InterPro" id="IPR017900">
    <property type="entry name" value="4Fe4S_Fe_S_CS"/>
</dbReference>
<evidence type="ECO:0000313" key="6">
    <source>
        <dbReference type="Proteomes" id="UP000078532"/>
    </source>
</evidence>
<dbReference type="SUPFAM" id="SSF54862">
    <property type="entry name" value="4Fe-4S ferredoxins"/>
    <property type="match status" value="1"/>
</dbReference>